<keyword evidence="5" id="KW-0261">Viral envelope protein</keyword>
<reference evidence="12" key="1">
    <citation type="submission" date="2022-05" db="EMBL/GenBank/DDBJ databases">
        <authorList>
            <person name="Cao W."/>
            <person name="Jia N."/>
            <person name="Lam T.T.-Y."/>
            <person name="Ni X."/>
            <person name="Liu J."/>
        </authorList>
    </citation>
    <scope>NUCLEOTIDE SEQUENCE</scope>
    <source>
        <strain evidence="12">TIGMIC 2</strain>
    </source>
</reference>
<dbReference type="Pfam" id="PF24833">
    <property type="entry name" value="Rhabdo_glycop_CD"/>
    <property type="match status" value="1"/>
</dbReference>
<evidence type="ECO:0000256" key="1">
    <source>
        <dbReference type="ARBA" id="ARBA00004563"/>
    </source>
</evidence>
<feature type="domain" description="Spike glycoprotein fusion" evidence="10">
    <location>
        <begin position="81"/>
        <end position="180"/>
    </location>
</feature>
<evidence type="ECO:0000256" key="6">
    <source>
        <dbReference type="ARBA" id="ARBA00022989"/>
    </source>
</evidence>
<accession>A0A9E8A9P9</accession>
<evidence type="ECO:0000256" key="8">
    <source>
        <dbReference type="ARBA" id="ARBA00023180"/>
    </source>
</evidence>
<evidence type="ECO:0000256" key="2">
    <source>
        <dbReference type="ARBA" id="ARBA00022692"/>
    </source>
</evidence>
<keyword evidence="8" id="KW-0325">Glycoprotein</keyword>
<sequence>MLLILLVVSCVLANQRNYQHFENPLHDQRSALVPLNPPVKWLPASLDSLRCPTHTELGPDAGHTLERWLIKRPHNPKVPKVDGHLCHIAKWITRCEFTWYFSKTISRKIEPLDVSQAQCSDATRAYKSGSLTPGSFPPEVCSWAHTNDETLTAVTITPHQVTYDPYKNVYLDHLFAGGTCSDSYCPTVYQSTAWLATSGGTPTYCDFPGEEPVELVLGYKDTVGRRFHESFWLRGPHLSHEPFHMLCKKGFCGHEGFMTDKGFWFFIEDVVWQYNKSVLFMTNIRPCATEEPIQVSDDFPDPSEIRATISELMWDLNCFNTLENIVHHNKISLHDIFQISPQEPGPGMIYRVKDGSLEAAMVQLVRVILETKPRRECIGKYHTKAQELCLGWSDWLLIGNRTYQGYNGITEVDGQLIFPPMRVIGRRWDEEYIAEHHLHKVTHPVLGNLSWKIHENLHHVDIKHLPSNVGDLMGGWVVSAEHKVGAFFRTVGGTFMSFGVILAFGIIVYLFIQLCKLLRRRNTTRPKKEELEFKAATAFGA</sequence>
<evidence type="ECO:0000313" key="12">
    <source>
        <dbReference type="EMBL" id="UYL95629.1"/>
    </source>
</evidence>
<dbReference type="InterPro" id="IPR055447">
    <property type="entry name" value="Rhabdo_glycop_CD"/>
</dbReference>
<keyword evidence="2 9" id="KW-0812">Transmembrane</keyword>
<dbReference type="SUPFAM" id="SSF161008">
    <property type="entry name" value="Viral glycoprotein ectodomain-like"/>
    <property type="match status" value="1"/>
</dbReference>
<comment type="subcellular location">
    <subcellularLocation>
        <location evidence="1">Virion membrane</location>
        <topology evidence="1">Single-pass type I membrane protein</topology>
    </subcellularLocation>
</comment>
<evidence type="ECO:0000256" key="7">
    <source>
        <dbReference type="ARBA" id="ARBA00023136"/>
    </source>
</evidence>
<evidence type="ECO:0000256" key="9">
    <source>
        <dbReference type="SAM" id="Phobius"/>
    </source>
</evidence>
<feature type="domain" description="Spike glycoprotein G central" evidence="11">
    <location>
        <begin position="287"/>
        <end position="410"/>
    </location>
</feature>
<dbReference type="InterPro" id="IPR001903">
    <property type="entry name" value="Rhabdo_glycop_FD"/>
</dbReference>
<evidence type="ECO:0000256" key="4">
    <source>
        <dbReference type="ARBA" id="ARBA00022844"/>
    </source>
</evidence>
<evidence type="ECO:0000259" key="10">
    <source>
        <dbReference type="Pfam" id="PF00974"/>
    </source>
</evidence>
<feature type="transmembrane region" description="Helical" evidence="9">
    <location>
        <begin position="495"/>
        <end position="518"/>
    </location>
</feature>
<keyword evidence="4" id="KW-0946">Virion</keyword>
<proteinExistence type="predicted"/>
<dbReference type="EMBL" id="ON746534">
    <property type="protein sequence ID" value="UYL95629.1"/>
    <property type="molecule type" value="Viral_cRNA"/>
</dbReference>
<keyword evidence="7 9" id="KW-0472">Membrane</keyword>
<evidence type="ECO:0000259" key="11">
    <source>
        <dbReference type="Pfam" id="PF24833"/>
    </source>
</evidence>
<organism evidence="12">
    <name type="scientific">Tongren Rhabd tick virus 2</name>
    <dbReference type="NCBI Taxonomy" id="2972336"/>
    <lineage>
        <taxon>Viruses</taxon>
        <taxon>Riboviria</taxon>
        <taxon>Orthornavirae</taxon>
        <taxon>Negarnaviricota</taxon>
        <taxon>Haploviricotina</taxon>
        <taxon>Monjiviricetes</taxon>
        <taxon>Mononegavirales</taxon>
        <taxon>Rhabdoviridae</taxon>
        <taxon>Alpharhabdovirinae</taxon>
        <taxon>Ledantevirus</taxon>
        <taxon>Ledantevirus tongren</taxon>
    </lineage>
</organism>
<dbReference type="GO" id="GO:0055036">
    <property type="term" value="C:virion membrane"/>
    <property type="evidence" value="ECO:0007669"/>
    <property type="project" value="UniProtKB-SubCell"/>
</dbReference>
<protein>
    <submittedName>
        <fullName evidence="12">Glycoprotein</fullName>
    </submittedName>
</protein>
<name>A0A9E8A9P9_9RHAB</name>
<keyword evidence="3" id="KW-0732">Signal</keyword>
<dbReference type="GO" id="GO:0019031">
    <property type="term" value="C:viral envelope"/>
    <property type="evidence" value="ECO:0007669"/>
    <property type="project" value="InterPro"/>
</dbReference>
<dbReference type="Pfam" id="PF00974">
    <property type="entry name" value="Rhabdo_glycop_FD"/>
    <property type="match status" value="1"/>
</dbReference>
<evidence type="ECO:0000256" key="5">
    <source>
        <dbReference type="ARBA" id="ARBA00022879"/>
    </source>
</evidence>
<evidence type="ECO:0000256" key="3">
    <source>
        <dbReference type="ARBA" id="ARBA00022729"/>
    </source>
</evidence>
<dbReference type="Gene3D" id="2.30.30.640">
    <property type="match status" value="1"/>
</dbReference>
<keyword evidence="6 9" id="KW-1133">Transmembrane helix</keyword>